<comment type="caution">
    <text evidence="8">The sequence shown here is derived from an EMBL/GenBank/DDBJ whole genome shotgun (WGS) entry which is preliminary data.</text>
</comment>
<keyword evidence="3" id="KW-1003">Cell membrane</keyword>
<feature type="transmembrane region" description="Helical" evidence="7">
    <location>
        <begin position="102"/>
        <end position="119"/>
    </location>
</feature>
<feature type="transmembrane region" description="Helical" evidence="7">
    <location>
        <begin position="23"/>
        <end position="56"/>
    </location>
</feature>
<feature type="transmembrane region" description="Helical" evidence="7">
    <location>
        <begin position="191"/>
        <end position="213"/>
    </location>
</feature>
<feature type="transmembrane region" description="Helical" evidence="7">
    <location>
        <begin position="256"/>
        <end position="275"/>
    </location>
</feature>
<feature type="transmembrane region" description="Helical" evidence="7">
    <location>
        <begin position="77"/>
        <end position="96"/>
    </location>
</feature>
<dbReference type="OrthoDB" id="9811391at2"/>
<accession>A0A5R9F2J2</accession>
<evidence type="ECO:0000256" key="1">
    <source>
        <dbReference type="ARBA" id="ARBA00004651"/>
    </source>
</evidence>
<dbReference type="GO" id="GO:0005886">
    <property type="term" value="C:plasma membrane"/>
    <property type="evidence" value="ECO:0007669"/>
    <property type="project" value="UniProtKB-SubCell"/>
</dbReference>
<feature type="transmembrane region" description="Helical" evidence="7">
    <location>
        <begin position="158"/>
        <end position="179"/>
    </location>
</feature>
<keyword evidence="4 7" id="KW-0812">Transmembrane</keyword>
<gene>
    <name evidence="8" type="ORF">FCL54_12350</name>
</gene>
<dbReference type="EMBL" id="SWLG01000008">
    <property type="protein sequence ID" value="TLS36749.1"/>
    <property type="molecule type" value="Genomic_DNA"/>
</dbReference>
<feature type="transmembrane region" description="Helical" evidence="7">
    <location>
        <begin position="225"/>
        <end position="244"/>
    </location>
</feature>
<feature type="transmembrane region" description="Helical" evidence="7">
    <location>
        <begin position="131"/>
        <end position="152"/>
    </location>
</feature>
<dbReference type="RefSeq" id="WP_138126884.1">
    <property type="nucleotide sequence ID" value="NZ_SWLG01000008.1"/>
</dbReference>
<evidence type="ECO:0000256" key="6">
    <source>
        <dbReference type="ARBA" id="ARBA00023136"/>
    </source>
</evidence>
<evidence type="ECO:0000256" key="4">
    <source>
        <dbReference type="ARBA" id="ARBA00022692"/>
    </source>
</evidence>
<dbReference type="PANTHER" id="PTHR30106:SF1">
    <property type="entry name" value="UPF0324 MEMBRANE PROTEIN FN0533"/>
    <property type="match status" value="1"/>
</dbReference>
<evidence type="ECO:0000256" key="7">
    <source>
        <dbReference type="SAM" id="Phobius"/>
    </source>
</evidence>
<comment type="similarity">
    <text evidence="2">Belongs to the UPF0324 family.</text>
</comment>
<name>A0A5R9F2J2_9BACL</name>
<evidence type="ECO:0000313" key="8">
    <source>
        <dbReference type="EMBL" id="TLS36749.1"/>
    </source>
</evidence>
<reference evidence="8 9" key="1">
    <citation type="submission" date="2019-04" db="EMBL/GenBank/DDBJ databases">
        <title>Bacillus caeni sp. nov., a bacterium isolated from mangrove sediment.</title>
        <authorList>
            <person name="Huang H."/>
            <person name="Mo K."/>
            <person name="Hu Y."/>
        </authorList>
    </citation>
    <scope>NUCLEOTIDE SEQUENCE [LARGE SCALE GENOMIC DNA]</scope>
    <source>
        <strain evidence="8 9">HB172195</strain>
    </source>
</reference>
<feature type="transmembrane region" description="Helical" evidence="7">
    <location>
        <begin position="317"/>
        <end position="337"/>
    </location>
</feature>
<proteinExistence type="inferred from homology"/>
<feature type="transmembrane region" description="Helical" evidence="7">
    <location>
        <begin position="287"/>
        <end position="305"/>
    </location>
</feature>
<organism evidence="8 9">
    <name type="scientific">Exobacillus caeni</name>
    <dbReference type="NCBI Taxonomy" id="2574798"/>
    <lineage>
        <taxon>Bacteria</taxon>
        <taxon>Bacillati</taxon>
        <taxon>Bacillota</taxon>
        <taxon>Bacilli</taxon>
        <taxon>Bacillales</taxon>
        <taxon>Guptibacillaceae</taxon>
        <taxon>Exobacillus</taxon>
    </lineage>
</organism>
<protein>
    <submittedName>
        <fullName evidence="8">Putative sulfate exporter family transporter</fullName>
    </submittedName>
</protein>
<dbReference type="Proteomes" id="UP000308230">
    <property type="component" value="Unassembled WGS sequence"/>
</dbReference>
<dbReference type="Pfam" id="PF03601">
    <property type="entry name" value="Cons_hypoth698"/>
    <property type="match status" value="1"/>
</dbReference>
<dbReference type="PANTHER" id="PTHR30106">
    <property type="entry name" value="INNER MEMBRANE PROTEIN YEIH-RELATED"/>
    <property type="match status" value="1"/>
</dbReference>
<keyword evidence="6 7" id="KW-0472">Membrane</keyword>
<evidence type="ECO:0000256" key="3">
    <source>
        <dbReference type="ARBA" id="ARBA00022475"/>
    </source>
</evidence>
<keyword evidence="9" id="KW-1185">Reference proteome</keyword>
<evidence type="ECO:0000256" key="2">
    <source>
        <dbReference type="ARBA" id="ARBA00007977"/>
    </source>
</evidence>
<evidence type="ECO:0000313" key="9">
    <source>
        <dbReference type="Proteomes" id="UP000308230"/>
    </source>
</evidence>
<evidence type="ECO:0000256" key="5">
    <source>
        <dbReference type="ARBA" id="ARBA00022989"/>
    </source>
</evidence>
<dbReference type="InterPro" id="IPR018383">
    <property type="entry name" value="UPF0324_pro"/>
</dbReference>
<sequence>MQNVLTNTYGKIIDNFPRRTWGVLLLIGIAAIAKLLGMLIPLIGSILFAIMIGIGIRNFIGVKQVFEPGLAFTLKKLLKAAIVMLGASLSFAEIMLVGKQSILIMVVAVLMGIMLTIGFGKLLDVNPKLSLMIGIGTSICGATAISCVKGILDSKEEETAYAISTIVFFNLIAFILYPIIGHVIHLTSTQFGIWAGTAVHDTSSAVAVGYVYGDAAGQVATTVKLARTLFLLPVIIILGVMLTKKGEGTKASLKQAFPWFVIWFLLVSIINSVGLIPETVSASVTDIAKYIILMVMAAVGLQVNIKQLMKLGIKPLLTGLFASVSVAATSLLLIYYVV</sequence>
<dbReference type="AlphaFoldDB" id="A0A5R9F2J2"/>
<comment type="subcellular location">
    <subcellularLocation>
        <location evidence="1">Cell membrane</location>
        <topology evidence="1">Multi-pass membrane protein</topology>
    </subcellularLocation>
</comment>
<keyword evidence="5 7" id="KW-1133">Transmembrane helix</keyword>